<comment type="caution">
    <text evidence="1">The sequence shown here is derived from an EMBL/GenBank/DDBJ whole genome shotgun (WGS) entry which is preliminary data.</text>
</comment>
<accession>A0ABN8EQN4</accession>
<organism evidence="1 2">
    <name type="scientific">Sinobacterium norvegicum</name>
    <dbReference type="NCBI Taxonomy" id="1641715"/>
    <lineage>
        <taxon>Bacteria</taxon>
        <taxon>Pseudomonadati</taxon>
        <taxon>Pseudomonadota</taxon>
        <taxon>Gammaproteobacteria</taxon>
        <taxon>Cellvibrionales</taxon>
        <taxon>Spongiibacteraceae</taxon>
        <taxon>Sinobacterium</taxon>
    </lineage>
</organism>
<sequence>MRLLSLLSIVISINTNAIDILSIEPVYNRQDGYSQLLDGAVSSTLQVNSLGTIRYSYVNPVVVSIDVGEDMKLTGLSVHVQIKKKSSVYGLQKLSLYEEHHGGYRFLADKVLSPGMSVDGGAWVDIEVVGYAKKYKIVMHVDGKLLFLDEIKVSAERYNGNSDQPNHADYVDDVVSDSYSRFEKKENTTNARLRVFDPVVDLVSGESIEVEANKTLKILHYGVDNSDVNIGLELNTLDEQRYSVFVNDCSGNNIGHSLSELQVVQANDGQYVYDVVMPLKMDQRIGLKSGKYMLTVKGLDRLLCDEYLVSVSMEEKNYQVVIKSQQYITETIPAEVMLWGYPQDGVLWSKPQEAIDYLRGIGVNNFLIHPSDIPKFDGRSSNIKSTIEKYNNVEGDRYYLFLAWLPNRNPLIRKDKHEQIRIVKDWIDDLKEITNISNVVVYIHDEPNNLERIKFNYDVARLFKQVDPDIQLYTNPDFSRLNSYQQIKYVELYEDVFDIIQPLDKYASVFSTLSKRNDYDLWTYGVPRYPAKSSSPIEYQQLGIKAGLFGAKGVGVWSYSAIGGKSEWLDYDGYKADWNLSYGSDSGILDSVRMKAFKRGLQDYKLIRHHINKGCKVGDIAKVTLLSNKLYRFGLYRKALVEFCRGDIS</sequence>
<dbReference type="EMBL" id="CAKLPX010000007">
    <property type="protein sequence ID" value="CAH0993308.1"/>
    <property type="molecule type" value="Genomic_DNA"/>
</dbReference>
<evidence type="ECO:0000313" key="1">
    <source>
        <dbReference type="EMBL" id="CAH0993308.1"/>
    </source>
</evidence>
<gene>
    <name evidence="1" type="ORF">SIN8267_03456</name>
</gene>
<name>A0ABN8EQN4_9GAMM</name>
<dbReference type="Proteomes" id="UP000838100">
    <property type="component" value="Unassembled WGS sequence"/>
</dbReference>
<evidence type="ECO:0008006" key="3">
    <source>
        <dbReference type="Google" id="ProtNLM"/>
    </source>
</evidence>
<reference evidence="1" key="1">
    <citation type="submission" date="2021-12" db="EMBL/GenBank/DDBJ databases">
        <authorList>
            <person name="Rodrigo-Torres L."/>
            <person name="Arahal R. D."/>
            <person name="Lucena T."/>
        </authorList>
    </citation>
    <scope>NUCLEOTIDE SEQUENCE</scope>
    <source>
        <strain evidence="1">CECT 8267</strain>
    </source>
</reference>
<protein>
    <recommendedName>
        <fullName evidence="3">Glycoside hydrolase 123 C-terminal domain-containing protein</fullName>
    </recommendedName>
</protein>
<keyword evidence="2" id="KW-1185">Reference proteome</keyword>
<evidence type="ECO:0000313" key="2">
    <source>
        <dbReference type="Proteomes" id="UP000838100"/>
    </source>
</evidence>
<proteinExistence type="predicted"/>